<dbReference type="GO" id="GO:0016491">
    <property type="term" value="F:oxidoreductase activity"/>
    <property type="evidence" value="ECO:0007669"/>
    <property type="project" value="UniProtKB-KW"/>
</dbReference>
<name>A0A2T3NJX8_9GAMM</name>
<dbReference type="AlphaFoldDB" id="A0A2T3NJX8"/>
<dbReference type="InterPro" id="IPR051019">
    <property type="entry name" value="VLCFA-Steroid_DH"/>
</dbReference>
<dbReference type="PANTHER" id="PTHR43899:SF13">
    <property type="entry name" value="RH59310P"/>
    <property type="match status" value="1"/>
</dbReference>
<comment type="caution">
    <text evidence="3">The sequence shown here is derived from an EMBL/GenBank/DDBJ whole genome shotgun (WGS) entry which is preliminary data.</text>
</comment>
<organism evidence="3 4">
    <name type="scientific">Photobacterium rosenbergii</name>
    <dbReference type="NCBI Taxonomy" id="294936"/>
    <lineage>
        <taxon>Bacteria</taxon>
        <taxon>Pseudomonadati</taxon>
        <taxon>Pseudomonadota</taxon>
        <taxon>Gammaproteobacteria</taxon>
        <taxon>Vibrionales</taxon>
        <taxon>Vibrionaceae</taxon>
        <taxon>Photobacterium</taxon>
    </lineage>
</organism>
<comment type="similarity">
    <text evidence="1">Belongs to the short-chain dehydrogenases/reductases (SDR) family.</text>
</comment>
<dbReference type="OrthoDB" id="7301144at2"/>
<evidence type="ECO:0000313" key="4">
    <source>
        <dbReference type="Proteomes" id="UP000241346"/>
    </source>
</evidence>
<dbReference type="PIRSF" id="PIRSF000126">
    <property type="entry name" value="11-beta-HSD1"/>
    <property type="match status" value="1"/>
</dbReference>
<dbReference type="InterPro" id="IPR036291">
    <property type="entry name" value="NAD(P)-bd_dom_sf"/>
</dbReference>
<gene>
    <name evidence="3" type="ORF">C9J01_01830</name>
</gene>
<dbReference type="EMBL" id="PYMB01000001">
    <property type="protein sequence ID" value="PSW15780.1"/>
    <property type="molecule type" value="Genomic_DNA"/>
</dbReference>
<accession>A0A2T3NJX8</accession>
<protein>
    <submittedName>
        <fullName evidence="3">Short-chain dehydrogenase</fullName>
    </submittedName>
</protein>
<dbReference type="InterPro" id="IPR002347">
    <property type="entry name" value="SDR_fam"/>
</dbReference>
<dbReference type="Pfam" id="PF00106">
    <property type="entry name" value="adh_short"/>
    <property type="match status" value="1"/>
</dbReference>
<reference evidence="3 4" key="1">
    <citation type="submission" date="2018-03" db="EMBL/GenBank/DDBJ databases">
        <title>Whole genome sequencing of Histamine producing bacteria.</title>
        <authorList>
            <person name="Butler K."/>
        </authorList>
    </citation>
    <scope>NUCLEOTIDE SEQUENCE [LARGE SCALE GENOMIC DNA]</scope>
    <source>
        <strain evidence="3 4">DSM 19138</strain>
    </source>
</reference>
<dbReference type="Proteomes" id="UP000241346">
    <property type="component" value="Unassembled WGS sequence"/>
</dbReference>
<dbReference type="PRINTS" id="PR00081">
    <property type="entry name" value="GDHRDH"/>
</dbReference>
<evidence type="ECO:0000256" key="2">
    <source>
        <dbReference type="ARBA" id="ARBA00023002"/>
    </source>
</evidence>
<evidence type="ECO:0000256" key="1">
    <source>
        <dbReference type="ARBA" id="ARBA00006484"/>
    </source>
</evidence>
<proteinExistence type="inferred from homology"/>
<dbReference type="PANTHER" id="PTHR43899">
    <property type="entry name" value="RH59310P"/>
    <property type="match status" value="1"/>
</dbReference>
<sequence>MNFDFNKKYGGWALVTGATSGIGEQIAEQLAADGMNLVLVARREEELKRNSQRISDKHNVKTEYIVADLSRSDGVNAVKKVNQNIGLLVLSAGLENNGAFEKINLESERQLVNVNVLSTMELAHHFSNLMVNKGKGGILFVASLFGQMGSPYFSNYAGSKAYVINFGQSLYGELKPKGVDVSILSPGLTKTPMADKTGVNWNKVPFAAKEPQDVARIALKNMGKKVVIVPGLRNQISAFSANLTPRKLLNTMVEKIMSSALPESKL</sequence>
<dbReference type="SUPFAM" id="SSF51735">
    <property type="entry name" value="NAD(P)-binding Rossmann-fold domains"/>
    <property type="match status" value="1"/>
</dbReference>
<dbReference type="Gene3D" id="3.40.50.720">
    <property type="entry name" value="NAD(P)-binding Rossmann-like Domain"/>
    <property type="match status" value="1"/>
</dbReference>
<keyword evidence="2" id="KW-0560">Oxidoreductase</keyword>
<evidence type="ECO:0000313" key="3">
    <source>
        <dbReference type="EMBL" id="PSW15780.1"/>
    </source>
</evidence>
<dbReference type="RefSeq" id="WP_107296398.1">
    <property type="nucleotide sequence ID" value="NZ_PYMB01000001.1"/>
</dbReference>